<dbReference type="InterPro" id="IPR014001">
    <property type="entry name" value="Helicase_ATP-bd"/>
</dbReference>
<keyword evidence="1" id="KW-0378">Hydrolase</keyword>
<dbReference type="GO" id="GO:0005524">
    <property type="term" value="F:ATP binding"/>
    <property type="evidence" value="ECO:0007669"/>
    <property type="project" value="InterPro"/>
</dbReference>
<dbReference type="CDD" id="cd18012">
    <property type="entry name" value="DEXQc_arch_SWI2_SNF2"/>
    <property type="match status" value="1"/>
</dbReference>
<reference evidence="5" key="1">
    <citation type="submission" date="2016-09" db="EMBL/GenBank/DDBJ databases">
        <authorList>
            <person name="Varghese N."/>
            <person name="Submissions S."/>
        </authorList>
    </citation>
    <scope>NUCLEOTIDE SEQUENCE [LARGE SCALE GENOMIC DNA]</scope>
    <source>
        <strain evidence="5">25nlg</strain>
    </source>
</reference>
<dbReference type="InterPro" id="IPR027417">
    <property type="entry name" value="P-loop_NTPase"/>
</dbReference>
<dbReference type="Proteomes" id="UP000242662">
    <property type="component" value="Unassembled WGS sequence"/>
</dbReference>
<dbReference type="OrthoDB" id="9760715at2"/>
<feature type="domain" description="Helicase C-terminal" evidence="3">
    <location>
        <begin position="827"/>
        <end position="983"/>
    </location>
</feature>
<dbReference type="InterPro" id="IPR000330">
    <property type="entry name" value="SNF2_N"/>
</dbReference>
<dbReference type="SMART" id="SM00487">
    <property type="entry name" value="DEXDc"/>
    <property type="match status" value="1"/>
</dbReference>
<protein>
    <submittedName>
        <fullName evidence="4">Superfamily II DNA or RNA helicase, SNF2 family</fullName>
    </submittedName>
</protein>
<dbReference type="EMBL" id="FMYM01000001">
    <property type="protein sequence ID" value="SDB82492.1"/>
    <property type="molecule type" value="Genomic_DNA"/>
</dbReference>
<feature type="domain" description="Helicase ATP-binding" evidence="2">
    <location>
        <begin position="536"/>
        <end position="701"/>
    </location>
</feature>
<dbReference type="AlphaFoldDB" id="A0A1G6GKD2"/>
<dbReference type="InterPro" id="IPR049730">
    <property type="entry name" value="SNF2/RAD54-like_C"/>
</dbReference>
<organism evidence="4 5">
    <name type="scientific">Shouchella lonarensis</name>
    <dbReference type="NCBI Taxonomy" id="1464122"/>
    <lineage>
        <taxon>Bacteria</taxon>
        <taxon>Bacillati</taxon>
        <taxon>Bacillota</taxon>
        <taxon>Bacilli</taxon>
        <taxon>Bacillales</taxon>
        <taxon>Bacillaceae</taxon>
        <taxon>Shouchella</taxon>
    </lineage>
</organism>
<accession>A0A1G6GKD2</accession>
<gene>
    <name evidence="4" type="ORF">SAMN05421737_101189</name>
</gene>
<evidence type="ECO:0000313" key="5">
    <source>
        <dbReference type="Proteomes" id="UP000242662"/>
    </source>
</evidence>
<dbReference type="InterPro" id="IPR038718">
    <property type="entry name" value="SNF2-like_sf"/>
</dbReference>
<keyword evidence="4" id="KW-0547">Nucleotide-binding</keyword>
<evidence type="ECO:0000259" key="3">
    <source>
        <dbReference type="PROSITE" id="PS51194"/>
    </source>
</evidence>
<dbReference type="Pfam" id="PF12419">
    <property type="entry name" value="DUF3670"/>
    <property type="match status" value="1"/>
</dbReference>
<keyword evidence="5" id="KW-1185">Reference proteome</keyword>
<dbReference type="InterPro" id="IPR001650">
    <property type="entry name" value="Helicase_C-like"/>
</dbReference>
<dbReference type="Pfam" id="PF00176">
    <property type="entry name" value="SNF2-rel_dom"/>
    <property type="match status" value="1"/>
</dbReference>
<dbReference type="PROSITE" id="PS51194">
    <property type="entry name" value="HELICASE_CTER"/>
    <property type="match status" value="1"/>
</dbReference>
<dbReference type="SUPFAM" id="SSF52540">
    <property type="entry name" value="P-loop containing nucleoside triphosphate hydrolases"/>
    <property type="match status" value="2"/>
</dbReference>
<dbReference type="RefSeq" id="WP_090774425.1">
    <property type="nucleotide sequence ID" value="NZ_FMYM01000001.1"/>
</dbReference>
<dbReference type="GO" id="GO:0004386">
    <property type="term" value="F:helicase activity"/>
    <property type="evidence" value="ECO:0007669"/>
    <property type="project" value="UniProtKB-KW"/>
</dbReference>
<keyword evidence="4" id="KW-0347">Helicase</keyword>
<dbReference type="STRING" id="1464122.SAMN05421737_101189"/>
<dbReference type="GO" id="GO:0016787">
    <property type="term" value="F:hydrolase activity"/>
    <property type="evidence" value="ECO:0007669"/>
    <property type="project" value="UniProtKB-KW"/>
</dbReference>
<dbReference type="Pfam" id="PF00271">
    <property type="entry name" value="Helicase_C"/>
    <property type="match status" value="1"/>
</dbReference>
<dbReference type="Gene3D" id="3.40.50.10810">
    <property type="entry name" value="Tandem AAA-ATPase domain"/>
    <property type="match status" value="1"/>
</dbReference>
<evidence type="ECO:0000259" key="2">
    <source>
        <dbReference type="PROSITE" id="PS51192"/>
    </source>
</evidence>
<dbReference type="SMART" id="SM00490">
    <property type="entry name" value="HELICc"/>
    <property type="match status" value="1"/>
</dbReference>
<sequence length="1001" mass="115017">MPEEKVILHAGWLANDVFIWGEQMTNKRSVQTGFVYPFLFEAFELRLRLYREDPSSFYGTFIHTTRALVETPLHGRLFQSLVGESTVYQADNDWKTYTFPVEGIRLSVDDLAQQYAFLKTRVHDTQFILGDDFTALLVFIDQVLDLIERGAVCPTNEGAWVLTVDDAWYEQMKQQFPLVSYALRLEQSAGVKPVQFSVEREETVLKRLADAVVRMLIDKPRVKPAFVKWQSSVDEVWQPFVDQLGHGHRGKKGQKKARQSMLSSLGITDAVPFQTALTLVAPKQPEEGWSVSLSVIDVNRPDMIVPLAQVKKGAHPWPVDPMPNIHIHVQTICVEVPLLQGLSVSSPQVCLSADEAYTLFTVYSERLNALGVELIVPKWVKNRSPLQVKIKTPTQLHERSVDPLLNWQTVAHFEYEIALGDQKMDQEQFQAYVNEKRPFIHVNGQWIAWDPILASRLQQYMTEIQQKFSYMDGWKWFHEEDPVQIWDDVHFGLEWSGEMKEKLMMLYRGQPDAVVLPPTVADSLRPYQKRGVEWLVHLRRIGFGGCLADDMGLGKSLQTIVYMQYVLKAQRKEGKEVAPFLLIVPTSLLYHWAEECQRFAPELRVFIHHGNERLALDDEQPLRVDVVLTSYMLAWRDQSLFTSVCWNGLILDEAQHMKNKDTKQRRAIRRIEATHRLALTGTPIENRLQELWSLMDLLNPSLLGSYASFQKKYIRPIERDGSTVQQETLKTFIRPFLLRRTKADQEVDIHLPEKREVTEYVTLSQEQAALYQAVVDDIRTRIKNVSRGERRAVVLRAMTRLKQICNHPAQFYKRSQTEAHESRKWDAVLEKVAAIAATKEKVLIFTQYKEMGKLLCKALQQQLNQPVPFLHGGLSRKRRQEEVRQFQEEEDICAFVLSLKAGGTGLNLTAATNVIHYDRWWNPAVENQATDRVHRIGQTKNVSVYKFVTTGTLEERIDQLILRKQTLVEGMLAPLSVPLTEWSDEALLALIQLSNEAGGGS</sequence>
<dbReference type="CDD" id="cd18793">
    <property type="entry name" value="SF2_C_SNF"/>
    <property type="match status" value="1"/>
</dbReference>
<dbReference type="Gene3D" id="3.40.50.300">
    <property type="entry name" value="P-loop containing nucleotide triphosphate hydrolases"/>
    <property type="match status" value="1"/>
</dbReference>
<keyword evidence="4" id="KW-0067">ATP-binding</keyword>
<evidence type="ECO:0000313" key="4">
    <source>
        <dbReference type="EMBL" id="SDB82492.1"/>
    </source>
</evidence>
<dbReference type="InterPro" id="IPR022138">
    <property type="entry name" value="DUF3670"/>
</dbReference>
<dbReference type="PANTHER" id="PTHR10799">
    <property type="entry name" value="SNF2/RAD54 HELICASE FAMILY"/>
    <property type="match status" value="1"/>
</dbReference>
<name>A0A1G6GKD2_9BACI</name>
<evidence type="ECO:0000256" key="1">
    <source>
        <dbReference type="ARBA" id="ARBA00022801"/>
    </source>
</evidence>
<dbReference type="PROSITE" id="PS51192">
    <property type="entry name" value="HELICASE_ATP_BIND_1"/>
    <property type="match status" value="1"/>
</dbReference>
<proteinExistence type="predicted"/>